<organism evidence="1 2">
    <name type="scientific">Hygrophoropsis aurantiaca</name>
    <dbReference type="NCBI Taxonomy" id="72124"/>
    <lineage>
        <taxon>Eukaryota</taxon>
        <taxon>Fungi</taxon>
        <taxon>Dikarya</taxon>
        <taxon>Basidiomycota</taxon>
        <taxon>Agaricomycotina</taxon>
        <taxon>Agaricomycetes</taxon>
        <taxon>Agaricomycetidae</taxon>
        <taxon>Boletales</taxon>
        <taxon>Coniophorineae</taxon>
        <taxon>Hygrophoropsidaceae</taxon>
        <taxon>Hygrophoropsis</taxon>
    </lineage>
</organism>
<gene>
    <name evidence="1" type="ORF">BJ138DRAFT_853017</name>
</gene>
<name>A0ACB7ZVX7_9AGAM</name>
<sequence length="988" mass="113264">MPRQQLPRRAHNYLHIPCEVPGCERWFRNRSGLTQHTRTAHPTVNSKSPEPPQFSPPHSPQQAASRAPSPVDHNMDDEGLPVDDEYANGAGTDEELDALKAEFTDSSERFYRTYHPYLTGQPCTSEGVYLPEDHPPPPPIEKRQDDWFPYRNRIEFETAEFLYTRSHMSAAKMDTILDLWAATLQKHNDTPPFADHNDLYKVIDSTPLGDVTWESFLLQYEGERPENDVPPWMEAEYEVWYRDPRKVIHNILANPDFKNEMDYRPYREYNTACDERQWKDFMSGDWAWQQADEISKDPATHGSTLVPIVLGSDKTTVSVGTGDHSFYPLYASIGNVHNNVRRAHRNALVVIGFLAIPKTSREHANSEDFRTFRRRLFHSSLSTILQSLTPGMTTPEIVQFGDGHFRRVIYSIGPYIADYEEQVLLAGVVRNWCCKCLAMRTQLDNGGLYRCRQHTELLVCTLDANTLWDKYGIIGNVVPFTNDFPRADIHESLSPDLLHQIIKGTFKDHLVEWVERYLKIRNGSKRAAEIMADIDRKIAAVASFSNLRRFPEGRGFKQWTGDDSKALMKVYLPAIEGHVPPDAIRAFRAFLEFCYLVRRNVITETTLAEIQNALDRFHRYRTIFQTEGVVLNFSLPRQHSMVHYWFLIRQYGAPNGLCSSMTEAKHIKAVKDPWRWSSKNAPLGQMLVSNQRIDKLAASRVDFTARGMMSGTCLSNVVAALNALEPEEHQPQDPAQNERRPDGDYEAGEVVDGPTTLADVQLAKTIQSNRAQTVAELETELQMLDLRRRLRRFLFAQLFPNDPRQPDEVPIAACPQVDSGDKVNVFNSAAATFYAPSDPSGIGGMRREQIRSCPRWRNSHPRQDCVFVNSNPELNGMRGLEVARILCFFSFKYDHQVFPCAVVRWFDKVQDEPDEDTGMWMVRPGIHQDGSHNTAIIHVDTIYRAAHLIPVYGAKFIPHTLKFHESYDAFRAYYVNKYVDHHAFEIAF</sequence>
<keyword evidence="2" id="KW-1185">Reference proteome</keyword>
<dbReference type="EMBL" id="MU268335">
    <property type="protein sequence ID" value="KAH7904882.1"/>
    <property type="molecule type" value="Genomic_DNA"/>
</dbReference>
<evidence type="ECO:0000313" key="2">
    <source>
        <dbReference type="Proteomes" id="UP000790377"/>
    </source>
</evidence>
<evidence type="ECO:0000313" key="1">
    <source>
        <dbReference type="EMBL" id="KAH7904882.1"/>
    </source>
</evidence>
<proteinExistence type="predicted"/>
<reference evidence="1" key="1">
    <citation type="journal article" date="2021" name="New Phytol.">
        <title>Evolutionary innovations through gain and loss of genes in the ectomycorrhizal Boletales.</title>
        <authorList>
            <person name="Wu G."/>
            <person name="Miyauchi S."/>
            <person name="Morin E."/>
            <person name="Kuo A."/>
            <person name="Drula E."/>
            <person name="Varga T."/>
            <person name="Kohler A."/>
            <person name="Feng B."/>
            <person name="Cao Y."/>
            <person name="Lipzen A."/>
            <person name="Daum C."/>
            <person name="Hundley H."/>
            <person name="Pangilinan J."/>
            <person name="Johnson J."/>
            <person name="Barry K."/>
            <person name="LaButti K."/>
            <person name="Ng V."/>
            <person name="Ahrendt S."/>
            <person name="Min B."/>
            <person name="Choi I.G."/>
            <person name="Park H."/>
            <person name="Plett J.M."/>
            <person name="Magnuson J."/>
            <person name="Spatafora J.W."/>
            <person name="Nagy L.G."/>
            <person name="Henrissat B."/>
            <person name="Grigoriev I.V."/>
            <person name="Yang Z.L."/>
            <person name="Xu J."/>
            <person name="Martin F.M."/>
        </authorList>
    </citation>
    <scope>NUCLEOTIDE SEQUENCE</scope>
    <source>
        <strain evidence="1">ATCC 28755</strain>
    </source>
</reference>
<dbReference type="Proteomes" id="UP000790377">
    <property type="component" value="Unassembled WGS sequence"/>
</dbReference>
<protein>
    <submittedName>
        <fullName evidence="1">Uncharacterized protein</fullName>
    </submittedName>
</protein>
<comment type="caution">
    <text evidence="1">The sequence shown here is derived from an EMBL/GenBank/DDBJ whole genome shotgun (WGS) entry which is preliminary data.</text>
</comment>
<accession>A0ACB7ZVX7</accession>